<dbReference type="EMBL" id="AQQZ01000005">
    <property type="protein sequence ID" value="KNG93366.1"/>
    <property type="molecule type" value="Genomic_DNA"/>
</dbReference>
<keyword evidence="3" id="KW-1185">Reference proteome</keyword>
<protein>
    <recommendedName>
        <fullName evidence="4">Oxidoreductase</fullName>
    </recommendedName>
</protein>
<dbReference type="AlphaFoldDB" id="A0A0L1JNN3"/>
<keyword evidence="1" id="KW-0472">Membrane</keyword>
<comment type="caution">
    <text evidence="2">The sequence shown here is derived from an EMBL/GenBank/DDBJ whole genome shotgun (WGS) entry which is preliminary data.</text>
</comment>
<keyword evidence="1" id="KW-1133">Transmembrane helix</keyword>
<accession>A0A0L1JNN3</accession>
<dbReference type="RefSeq" id="WP_050531333.1">
    <property type="nucleotide sequence ID" value="NZ_AQQZ01000005.1"/>
</dbReference>
<feature type="transmembrane region" description="Helical" evidence="1">
    <location>
        <begin position="396"/>
        <end position="415"/>
    </location>
</feature>
<dbReference type="OrthoDB" id="6865449at2"/>
<evidence type="ECO:0000256" key="1">
    <source>
        <dbReference type="SAM" id="Phobius"/>
    </source>
</evidence>
<dbReference type="Proteomes" id="UP000036938">
    <property type="component" value="Unassembled WGS sequence"/>
</dbReference>
<name>A0A0L1JNN3_9RHOB</name>
<evidence type="ECO:0008006" key="4">
    <source>
        <dbReference type="Google" id="ProtNLM"/>
    </source>
</evidence>
<feature type="transmembrane region" description="Helical" evidence="1">
    <location>
        <begin position="503"/>
        <end position="524"/>
    </location>
</feature>
<gene>
    <name evidence="2" type="ORF">ATO11_13075</name>
</gene>
<organism evidence="2 3">
    <name type="scientific">Pseudaestuariivita atlantica</name>
    <dbReference type="NCBI Taxonomy" id="1317121"/>
    <lineage>
        <taxon>Bacteria</taxon>
        <taxon>Pseudomonadati</taxon>
        <taxon>Pseudomonadota</taxon>
        <taxon>Alphaproteobacteria</taxon>
        <taxon>Rhodobacterales</taxon>
        <taxon>Paracoccaceae</taxon>
        <taxon>Pseudaestuariivita</taxon>
    </lineage>
</organism>
<reference evidence="2 3" key="1">
    <citation type="journal article" date="2015" name="Int. J. Syst. Evol. Microbiol.">
        <title>Aestuariivita atlantica sp. nov., isolated from deep sea sediment of the Atlantic Ocean.</title>
        <authorList>
            <person name="Li G."/>
            <person name="Lai Q."/>
            <person name="Du Y."/>
            <person name="Liu X."/>
            <person name="Sun F."/>
            <person name="Shao Z."/>
        </authorList>
    </citation>
    <scope>NUCLEOTIDE SEQUENCE [LARGE SCALE GENOMIC DNA]</scope>
    <source>
        <strain evidence="2 3">22II-S11-z3</strain>
    </source>
</reference>
<proteinExistence type="predicted"/>
<dbReference type="STRING" id="1317121.ATO11_13075"/>
<sequence>MEFTDTLPEDLLPLTEAESRVVAEASKGSRITLGDGSLPIEDAEDVTVRAAFLRALLTAPVSTLGSKGLRLRGAWVTGVLDLQGADFDHDISISACHLAESVELVNARVRGLYISGSRLAGLHCDGAHLDGALFLRGGTAIAGEISLAGARVGGDVQLCDLTITAPGQDAVFAQGVQVDGSLYLGNYPYSEEVTSLTCDGALFLSSAQVSGDVFITNCAVTPMEGAASAVFAETEEHGPGIAVSLARARVAGLLYFADNQITRGLLNLAGATVARLRDEPAAPGATYPIRLDGFRYEDFSRHTSTDVGDRLAWLARHPEGLPFVAQPYEQLASVLRRLGHRSDARMVLKEKEHLLRRDARAIAVARGGYGLRWAGMAVGDAMMRYGVGYGYRPGRVVIWALALILALGVFFDTVWRAGDMAPNAAPVLVSRGWQEAVATHPDNPAEHWSSPGQPGQDWETFNAYAYAADLVVPLVSFGQEAAWAPTTANPDSLWGRTGWWLRWFAKVVGWIVTALGAAAITGAVRSD</sequence>
<evidence type="ECO:0000313" key="3">
    <source>
        <dbReference type="Proteomes" id="UP000036938"/>
    </source>
</evidence>
<keyword evidence="1" id="KW-0812">Transmembrane</keyword>
<evidence type="ECO:0000313" key="2">
    <source>
        <dbReference type="EMBL" id="KNG93366.1"/>
    </source>
</evidence>